<keyword evidence="6" id="KW-1185">Reference proteome</keyword>
<dbReference type="KEGG" id="ahb:bsdtb5_21530"/>
<evidence type="ECO:0000313" key="5">
    <source>
        <dbReference type="EMBL" id="BCN30858.1"/>
    </source>
</evidence>
<dbReference type="SUPFAM" id="SSF55811">
    <property type="entry name" value="Nudix"/>
    <property type="match status" value="1"/>
</dbReference>
<evidence type="ECO:0000256" key="2">
    <source>
        <dbReference type="ARBA" id="ARBA00022801"/>
    </source>
</evidence>
<dbReference type="InterPro" id="IPR000086">
    <property type="entry name" value="NUDIX_hydrolase_dom"/>
</dbReference>
<dbReference type="GO" id="GO:0016787">
    <property type="term" value="F:hydrolase activity"/>
    <property type="evidence" value="ECO:0007669"/>
    <property type="project" value="UniProtKB-KW"/>
</dbReference>
<dbReference type="PANTHER" id="PTHR43046:SF12">
    <property type="entry name" value="GDP-MANNOSE MANNOSYL HYDROLASE"/>
    <property type="match status" value="1"/>
</dbReference>
<organism evidence="5 6">
    <name type="scientific">Anaeromicropila herbilytica</name>
    <dbReference type="NCBI Taxonomy" id="2785025"/>
    <lineage>
        <taxon>Bacteria</taxon>
        <taxon>Bacillati</taxon>
        <taxon>Bacillota</taxon>
        <taxon>Clostridia</taxon>
        <taxon>Lachnospirales</taxon>
        <taxon>Lachnospiraceae</taxon>
        <taxon>Anaeromicropila</taxon>
    </lineage>
</organism>
<name>A0A7R7ICK7_9FIRM</name>
<accession>A0A7R7ICK7</accession>
<sequence>MLEKTFGQKEPSKKYTERVGAYGVGFDKNGKIPVAMTHLYNGKEGYFLLGGGIENDETHSRCIERECLEEAGLKVMPLNFVCKGDYFHFIEQTNTFFHGIGYFYYMEIDKVIANPTEPDHHLVWLTMDEVKEKLFLPHQIWAVEEIYKAFVKKALS</sequence>
<feature type="domain" description="Nudix hydrolase" evidence="4">
    <location>
        <begin position="16"/>
        <end position="148"/>
    </location>
</feature>
<dbReference type="Proteomes" id="UP000595897">
    <property type="component" value="Chromosome"/>
</dbReference>
<dbReference type="Pfam" id="PF00293">
    <property type="entry name" value="NUDIX"/>
    <property type="match status" value="1"/>
</dbReference>
<keyword evidence="3" id="KW-0460">Magnesium</keyword>
<dbReference type="PANTHER" id="PTHR43046">
    <property type="entry name" value="GDP-MANNOSE MANNOSYL HYDROLASE"/>
    <property type="match status" value="1"/>
</dbReference>
<evidence type="ECO:0000259" key="4">
    <source>
        <dbReference type="PROSITE" id="PS51462"/>
    </source>
</evidence>
<reference evidence="5 6" key="1">
    <citation type="submission" date="2020-11" db="EMBL/GenBank/DDBJ databases">
        <title>Draft genome sequencing of a Lachnospiraceae strain isolated from anoxic soil subjected to BSD treatment.</title>
        <authorList>
            <person name="Uek A."/>
            <person name="Tonouchi A."/>
        </authorList>
    </citation>
    <scope>NUCLEOTIDE SEQUENCE [LARGE SCALE GENOMIC DNA]</scope>
    <source>
        <strain evidence="5 6">TB5</strain>
    </source>
</reference>
<evidence type="ECO:0000256" key="1">
    <source>
        <dbReference type="ARBA" id="ARBA00001946"/>
    </source>
</evidence>
<dbReference type="Gene3D" id="3.90.79.10">
    <property type="entry name" value="Nucleoside Triphosphate Pyrophosphohydrolase"/>
    <property type="match status" value="1"/>
</dbReference>
<gene>
    <name evidence="5" type="ORF">bsdtb5_21530</name>
</gene>
<proteinExistence type="predicted"/>
<dbReference type="PROSITE" id="PS51462">
    <property type="entry name" value="NUDIX"/>
    <property type="match status" value="1"/>
</dbReference>
<evidence type="ECO:0000256" key="3">
    <source>
        <dbReference type="ARBA" id="ARBA00022842"/>
    </source>
</evidence>
<dbReference type="InterPro" id="IPR015797">
    <property type="entry name" value="NUDIX_hydrolase-like_dom_sf"/>
</dbReference>
<dbReference type="AlphaFoldDB" id="A0A7R7ICK7"/>
<protein>
    <submittedName>
        <fullName evidence="5">NUDIX hydrolase</fullName>
    </submittedName>
</protein>
<dbReference type="EMBL" id="AP024169">
    <property type="protein sequence ID" value="BCN30858.1"/>
    <property type="molecule type" value="Genomic_DNA"/>
</dbReference>
<keyword evidence="2 5" id="KW-0378">Hydrolase</keyword>
<comment type="cofactor">
    <cofactor evidence="1">
        <name>Mg(2+)</name>
        <dbReference type="ChEBI" id="CHEBI:18420"/>
    </cofactor>
</comment>
<evidence type="ECO:0000313" key="6">
    <source>
        <dbReference type="Proteomes" id="UP000595897"/>
    </source>
</evidence>
<dbReference type="RefSeq" id="WP_271712017.1">
    <property type="nucleotide sequence ID" value="NZ_AP024169.1"/>
</dbReference>